<sequence>MMAVAAAVILALAMWAECGGVRAATLEVSNQRILPENYIYVWCVDGLKRENAQRVPPKKAVQIQIATGGGRKDGKQLPYICTGTYTKFYGMGAAPYYIYDSRRSGGDIGSCRVMANETSFYRWDGEKRAWDIIPPSPWLP</sequence>
<name>A0AAV2FXV5_9ROSI</name>
<dbReference type="EMBL" id="OZ034820">
    <property type="protein sequence ID" value="CAL1403244.1"/>
    <property type="molecule type" value="Genomic_DNA"/>
</dbReference>
<protein>
    <submittedName>
        <fullName evidence="2">Uncharacterized protein</fullName>
    </submittedName>
</protein>
<evidence type="ECO:0000313" key="2">
    <source>
        <dbReference type="EMBL" id="CAL1403244.1"/>
    </source>
</evidence>
<keyword evidence="1" id="KW-0732">Signal</keyword>
<proteinExistence type="predicted"/>
<reference evidence="2 3" key="1">
    <citation type="submission" date="2024-04" db="EMBL/GenBank/DDBJ databases">
        <authorList>
            <person name="Fracassetti M."/>
        </authorList>
    </citation>
    <scope>NUCLEOTIDE SEQUENCE [LARGE SCALE GENOMIC DNA]</scope>
</reference>
<organism evidence="2 3">
    <name type="scientific">Linum trigynum</name>
    <dbReference type="NCBI Taxonomy" id="586398"/>
    <lineage>
        <taxon>Eukaryota</taxon>
        <taxon>Viridiplantae</taxon>
        <taxon>Streptophyta</taxon>
        <taxon>Embryophyta</taxon>
        <taxon>Tracheophyta</taxon>
        <taxon>Spermatophyta</taxon>
        <taxon>Magnoliopsida</taxon>
        <taxon>eudicotyledons</taxon>
        <taxon>Gunneridae</taxon>
        <taxon>Pentapetalae</taxon>
        <taxon>rosids</taxon>
        <taxon>fabids</taxon>
        <taxon>Malpighiales</taxon>
        <taxon>Linaceae</taxon>
        <taxon>Linum</taxon>
    </lineage>
</organism>
<feature type="signal peptide" evidence="1">
    <location>
        <begin position="1"/>
        <end position="23"/>
    </location>
</feature>
<accession>A0AAV2FXV5</accession>
<keyword evidence="3" id="KW-1185">Reference proteome</keyword>
<feature type="chain" id="PRO_5043662698" evidence="1">
    <location>
        <begin position="24"/>
        <end position="140"/>
    </location>
</feature>
<dbReference type="AlphaFoldDB" id="A0AAV2FXV5"/>
<evidence type="ECO:0000256" key="1">
    <source>
        <dbReference type="SAM" id="SignalP"/>
    </source>
</evidence>
<evidence type="ECO:0000313" key="3">
    <source>
        <dbReference type="Proteomes" id="UP001497516"/>
    </source>
</evidence>
<gene>
    <name evidence="2" type="ORF">LTRI10_LOCUS43189</name>
</gene>
<dbReference type="Proteomes" id="UP001497516">
    <property type="component" value="Chromosome 7"/>
</dbReference>